<feature type="domain" description="Chromodomain-helicase-DNA-binding protein 1-like C-terminal" evidence="4">
    <location>
        <begin position="243"/>
        <end position="346"/>
    </location>
</feature>
<accession>I3L865</accession>
<dbReference type="PANTHER" id="PTHR21765:SF1">
    <property type="entry name" value="CHD1 HELICAL C-TERMINAL DOMAIN CONTAINING PROTEIN 1"/>
    <property type="match status" value="1"/>
</dbReference>
<feature type="region of interest" description="Disordered" evidence="3">
    <location>
        <begin position="89"/>
        <end position="157"/>
    </location>
</feature>
<gene>
    <name evidence="5 7" type="primary">CHCT1</name>
</gene>
<dbReference type="GeneTree" id="ENSGT00390000003769"/>
<dbReference type="InterPro" id="IPR039880">
    <property type="entry name" value="CHCT1-like"/>
</dbReference>
<name>I3L865_PIG</name>
<dbReference type="STRING" id="9823.ENSSSCP00000020223"/>
<feature type="compositionally biased region" description="Basic and acidic residues" evidence="3">
    <location>
        <begin position="126"/>
        <end position="141"/>
    </location>
</feature>
<dbReference type="InParanoid" id="I3L865"/>
<dbReference type="PaxDb" id="9823-ENSSSCP00000018733"/>
<dbReference type="eggNOG" id="KOG0384">
    <property type="taxonomic scope" value="Eukaryota"/>
</dbReference>
<dbReference type="FunCoup" id="I3L865">
    <property type="interactions" value="162"/>
</dbReference>
<evidence type="ECO:0000256" key="2">
    <source>
        <dbReference type="ARBA" id="ARBA00023242"/>
    </source>
</evidence>
<sequence>MARGRPGRTVAGPALARVADAGLTQCPPTQGRKKAKQGGRNGPRAQRTRRQGQVGALSDPGKKTRVRGGIGGCTVLPLRWPALHSDGGHEPAALGLRGRRGPAPPSASEDLRAKPAAFTPAASEPKPPRRREEPGRSESDPNPRAPPGGRGAKAGYGTSALLGCGSMKWDQPVHLVPRPGEDCCEDTRVPEAVGQKPVGTRGGPLWSSAPVQMEASNGQGGEGDKPVEKGTDAPCLERSSRTTPARHLLVCHAKGLGQDTFKICKEYLRPLKKFLRKLHLPRDLPQKKKLKYMKQSLVVLGDHINTFLQHYCRAWETKHWRKMLWRFVSLFSELEAKQLRRLYKYTKSNQTAKFLVAFCPLDTPESSLVAGQEDSLPKLCTAWGLHRHLSGMKERLFKMQALGPEASLLGELRAGGHFGTGLLRKHPQNPKLKRKRIKEAPESPETCP</sequence>
<keyword evidence="2" id="KW-0539">Nucleus</keyword>
<dbReference type="AlphaFoldDB" id="I3L865"/>
<dbReference type="GO" id="GO:0005634">
    <property type="term" value="C:nucleus"/>
    <property type="evidence" value="ECO:0007669"/>
    <property type="project" value="UniProtKB-SubCell"/>
</dbReference>
<comment type="subcellular location">
    <subcellularLocation>
        <location evidence="1">Nucleus</location>
    </subcellularLocation>
</comment>
<feature type="region of interest" description="Disordered" evidence="3">
    <location>
        <begin position="214"/>
        <end position="240"/>
    </location>
</feature>
<reference evidence="6" key="1">
    <citation type="submission" date="2009-11" db="EMBL/GenBank/DDBJ databases">
        <authorList>
            <consortium name="Porcine genome sequencing project"/>
        </authorList>
    </citation>
    <scope>NUCLEOTIDE SEQUENCE [LARGE SCALE GENOMIC DNA]</scope>
    <source>
        <strain evidence="6">Duroc</strain>
    </source>
</reference>
<dbReference type="Pfam" id="PF13907">
    <property type="entry name" value="CHD1-like_C"/>
    <property type="match status" value="1"/>
</dbReference>
<organism evidence="5 6">
    <name type="scientific">Sus scrofa</name>
    <name type="common">Pig</name>
    <dbReference type="NCBI Taxonomy" id="9823"/>
    <lineage>
        <taxon>Eukaryota</taxon>
        <taxon>Metazoa</taxon>
        <taxon>Chordata</taxon>
        <taxon>Craniata</taxon>
        <taxon>Vertebrata</taxon>
        <taxon>Euteleostomi</taxon>
        <taxon>Mammalia</taxon>
        <taxon>Eutheria</taxon>
        <taxon>Laurasiatheria</taxon>
        <taxon>Artiodactyla</taxon>
        <taxon>Suina</taxon>
        <taxon>Suidae</taxon>
        <taxon>Sus</taxon>
    </lineage>
</organism>
<evidence type="ECO:0000256" key="1">
    <source>
        <dbReference type="ARBA" id="ARBA00004123"/>
    </source>
</evidence>
<evidence type="ECO:0000313" key="6">
    <source>
        <dbReference type="Proteomes" id="UP000008227"/>
    </source>
</evidence>
<feature type="compositionally biased region" description="Basic residues" evidence="3">
    <location>
        <begin position="423"/>
        <end position="437"/>
    </location>
</feature>
<proteinExistence type="predicted"/>
<feature type="region of interest" description="Disordered" evidence="3">
    <location>
        <begin position="1"/>
        <end position="72"/>
    </location>
</feature>
<dbReference type="VGNC" id="VGNC:85923">
    <property type="gene designation" value="CHCT1"/>
</dbReference>
<evidence type="ECO:0000256" key="3">
    <source>
        <dbReference type="SAM" id="MobiDB-lite"/>
    </source>
</evidence>
<dbReference type="Proteomes" id="UP000008227">
    <property type="component" value="Chromosome 12"/>
</dbReference>
<feature type="compositionally biased region" description="Basic and acidic residues" evidence="3">
    <location>
        <begin position="222"/>
        <end position="231"/>
    </location>
</feature>
<dbReference type="PANTHER" id="PTHR21765">
    <property type="entry name" value="SIMILAR TO CHROMODOMAIN-HELICASE-DNA-BINDING PROTEIN 1 (CHD-1)"/>
    <property type="match status" value="1"/>
</dbReference>
<reference evidence="5" key="2">
    <citation type="journal article" date="2020" name="Gigascience">
        <title>An improved pig reference genome sequence to enable pig genetics and genomics research.</title>
        <authorList>
            <person name="Warr A."/>
            <person name="Affara N."/>
            <person name="Aken B."/>
            <person name="Beiki H."/>
            <person name="Bickhart D.M."/>
            <person name="Billis K."/>
            <person name="Chow W."/>
            <person name="Eory L."/>
            <person name="Finlayson H.A."/>
            <person name="Flicek P."/>
            <person name="Giron C.G."/>
            <person name="Griffin D.K."/>
            <person name="Hall R."/>
            <person name="Hannum G."/>
            <person name="Hourlier T."/>
            <person name="Howe K."/>
            <person name="Hume D.A."/>
            <person name="Izuogu O."/>
            <person name="Kim K."/>
            <person name="Koren S."/>
            <person name="Liu H."/>
            <person name="Manchanda N."/>
            <person name="Martin F.J."/>
            <person name="Nonneman D.J."/>
            <person name="O'Connor R.E."/>
            <person name="Phillippy A.M."/>
            <person name="Rohrer G.A."/>
            <person name="Rosen B.D."/>
            <person name="Rund L.A."/>
            <person name="Sargent C.A."/>
            <person name="Schook L.B."/>
            <person name="Schroeder S.G."/>
            <person name="Schwartz A.S."/>
            <person name="Skinner B.M."/>
            <person name="Talbot R."/>
            <person name="Tseng E."/>
            <person name="Tuggle C.K."/>
            <person name="Watson M."/>
            <person name="Smith T.P.L."/>
            <person name="Archibald A.L."/>
        </authorList>
    </citation>
    <scope>NUCLEOTIDE SEQUENCE [LARGE SCALE GENOMIC DNA]</scope>
    <source>
        <strain evidence="5">Duroc</strain>
    </source>
</reference>
<feature type="region of interest" description="Disordered" evidence="3">
    <location>
        <begin position="420"/>
        <end position="448"/>
    </location>
</feature>
<keyword evidence="6" id="KW-1185">Reference proteome</keyword>
<dbReference type="SMART" id="SM01176">
    <property type="entry name" value="DUF4208"/>
    <property type="match status" value="1"/>
</dbReference>
<dbReference type="Bgee" id="ENSSSCG00000017679">
    <property type="expression patterns" value="Expressed in testis and 1 other cell type or tissue"/>
</dbReference>
<reference evidence="5" key="3">
    <citation type="submission" date="2025-08" db="UniProtKB">
        <authorList>
            <consortium name="Ensembl"/>
        </authorList>
    </citation>
    <scope>IDENTIFICATION</scope>
</reference>
<evidence type="ECO:0000313" key="7">
    <source>
        <dbReference type="VGNC" id="VGNC:85923"/>
    </source>
</evidence>
<dbReference type="Ensembl" id="ENSSSCT00000022951.4">
    <property type="protein sequence ID" value="ENSSSCP00000020223.2"/>
    <property type="gene ID" value="ENSSSCG00000017679.5"/>
</dbReference>
<dbReference type="InterPro" id="IPR025260">
    <property type="entry name" value="CHD1-like_C"/>
</dbReference>
<evidence type="ECO:0000259" key="4">
    <source>
        <dbReference type="SMART" id="SM01176"/>
    </source>
</evidence>
<evidence type="ECO:0000313" key="5">
    <source>
        <dbReference type="Ensembl" id="ENSSSCP00000020223.2"/>
    </source>
</evidence>
<protein>
    <submittedName>
        <fullName evidence="5">CHD1 helical C-terminal domain containing 1</fullName>
    </submittedName>
</protein>
<reference evidence="5" key="4">
    <citation type="submission" date="2025-09" db="UniProtKB">
        <authorList>
            <consortium name="Ensembl"/>
        </authorList>
    </citation>
    <scope>IDENTIFICATION</scope>
</reference>